<dbReference type="PANTHER" id="PTHR23146">
    <property type="entry name" value="LEO1 PROTEIN"/>
    <property type="match status" value="1"/>
</dbReference>
<gene>
    <name evidence="2" type="ORF">A1Q1_07472</name>
</gene>
<dbReference type="InterPro" id="IPR007149">
    <property type="entry name" value="Leo1"/>
</dbReference>
<feature type="compositionally biased region" description="Acidic residues" evidence="1">
    <location>
        <begin position="305"/>
        <end position="321"/>
    </location>
</feature>
<feature type="compositionally biased region" description="Acidic residues" evidence="1">
    <location>
        <begin position="31"/>
        <end position="42"/>
    </location>
</feature>
<dbReference type="RefSeq" id="XP_014182476.1">
    <property type="nucleotide sequence ID" value="XM_014327001.1"/>
</dbReference>
<dbReference type="GO" id="GO:0016593">
    <property type="term" value="C:Cdc73/Paf1 complex"/>
    <property type="evidence" value="ECO:0007669"/>
    <property type="project" value="InterPro"/>
</dbReference>
<feature type="compositionally biased region" description="Basic residues" evidence="1">
    <location>
        <begin position="353"/>
        <end position="368"/>
    </location>
</feature>
<dbReference type="VEuPathDB" id="FungiDB:A1Q1_07472"/>
<dbReference type="EMBL" id="ALBS01000059">
    <property type="protein sequence ID" value="EJT51291.1"/>
    <property type="molecule type" value="Genomic_DNA"/>
</dbReference>
<dbReference type="OrthoDB" id="20844at2759"/>
<accession>J5TK00</accession>
<reference evidence="2 3" key="1">
    <citation type="journal article" date="2012" name="Eukaryot. Cell">
        <title>Draft genome sequence of CBS 2479, the standard type strain of Trichosporon asahii.</title>
        <authorList>
            <person name="Yang R.Y."/>
            <person name="Li H.T."/>
            <person name="Zhu H."/>
            <person name="Zhou G.P."/>
            <person name="Wang M."/>
            <person name="Wang L."/>
        </authorList>
    </citation>
    <scope>NUCLEOTIDE SEQUENCE [LARGE SCALE GENOMIC DNA]</scope>
    <source>
        <strain evidence="3">ATCC 90039 / CBS 2479 / JCM 2466 / KCTC 7840 / NCYC 2677 / UAMH 7654</strain>
    </source>
</reference>
<dbReference type="GO" id="GO:1990269">
    <property type="term" value="F:RNA polymerase II C-terminal domain phosphoserine binding"/>
    <property type="evidence" value="ECO:0007669"/>
    <property type="project" value="TreeGrafter"/>
</dbReference>
<sequence>MSSDNENDLWGESSPPAQAPSPAPATRHPDPDEEEEPAEEGGGDICAIFPRGIREPARVPGRGRGRRGDAGGVGECAAPAVAAPEAYRRQGLAPQAARDDGDLKPVEAKSKMIGVRNTIRWKWVNGPHGPERRSNARMLRWSDGSVSLQLGNDLFDLAPSYGSTLARPQDAAPPAAAEAGNAETSFLCYTSHHEQVLVAETAIAGQVNLVPTSMDSKTHRELVNHVGQQHTKHSRMKILDDIGDSSKVAELLARAAPQRPVATKRPSRPGANKYGGPGGRSRLKRADSEDSGFGSPERRRREASYDEDDGFVVADTDDESDSDRRRKKKRRDREEDLDEMEIAERLIEERERARKKAKKNKPRRKHKTYSSDEDEDEEPEAEETDDDAEGEADDMDVESEEE</sequence>
<dbReference type="GeneID" id="25990984"/>
<evidence type="ECO:0000256" key="1">
    <source>
        <dbReference type="SAM" id="MobiDB-lite"/>
    </source>
</evidence>
<feature type="compositionally biased region" description="Acidic residues" evidence="1">
    <location>
        <begin position="371"/>
        <end position="402"/>
    </location>
</feature>
<comment type="caution">
    <text evidence="2">The sequence shown here is derived from an EMBL/GenBank/DDBJ whole genome shotgun (WGS) entry which is preliminary data.</text>
</comment>
<dbReference type="AlphaFoldDB" id="J5TK00"/>
<organism evidence="2 3">
    <name type="scientific">Trichosporon asahii var. asahii (strain ATCC 90039 / CBS 2479 / JCM 2466 / KCTC 7840 / NBRC 103889/ NCYC 2677 / UAMH 7654)</name>
    <name type="common">Yeast</name>
    <dbReference type="NCBI Taxonomy" id="1186058"/>
    <lineage>
        <taxon>Eukaryota</taxon>
        <taxon>Fungi</taxon>
        <taxon>Dikarya</taxon>
        <taxon>Basidiomycota</taxon>
        <taxon>Agaricomycotina</taxon>
        <taxon>Tremellomycetes</taxon>
        <taxon>Trichosporonales</taxon>
        <taxon>Trichosporonaceae</taxon>
        <taxon>Trichosporon</taxon>
    </lineage>
</organism>
<protein>
    <recommendedName>
        <fullName evidence="4">RNA polymerase-associated protein LEO1</fullName>
    </recommendedName>
</protein>
<evidence type="ECO:0000313" key="3">
    <source>
        <dbReference type="Proteomes" id="UP000002748"/>
    </source>
</evidence>
<dbReference type="GO" id="GO:0032968">
    <property type="term" value="P:positive regulation of transcription elongation by RNA polymerase II"/>
    <property type="evidence" value="ECO:0007669"/>
    <property type="project" value="TreeGrafter"/>
</dbReference>
<feature type="compositionally biased region" description="Basic and acidic residues" evidence="1">
    <location>
        <begin position="342"/>
        <end position="352"/>
    </location>
</feature>
<feature type="region of interest" description="Disordered" evidence="1">
    <location>
        <begin position="1"/>
        <end position="73"/>
    </location>
</feature>
<evidence type="ECO:0008006" key="4">
    <source>
        <dbReference type="Google" id="ProtNLM"/>
    </source>
</evidence>
<feature type="region of interest" description="Disordered" evidence="1">
    <location>
        <begin position="255"/>
        <end position="402"/>
    </location>
</feature>
<proteinExistence type="predicted"/>
<dbReference type="PANTHER" id="PTHR23146:SF0">
    <property type="entry name" value="RNA POLYMERASE-ASSOCIATED PROTEIN LEO1"/>
    <property type="match status" value="1"/>
</dbReference>
<dbReference type="Proteomes" id="UP000002748">
    <property type="component" value="Unassembled WGS sequence"/>
</dbReference>
<dbReference type="GO" id="GO:0006368">
    <property type="term" value="P:transcription elongation by RNA polymerase II"/>
    <property type="evidence" value="ECO:0007669"/>
    <property type="project" value="InterPro"/>
</dbReference>
<dbReference type="Pfam" id="PF04004">
    <property type="entry name" value="Leo1"/>
    <property type="match status" value="1"/>
</dbReference>
<dbReference type="KEGG" id="tasa:A1Q1_07472"/>
<evidence type="ECO:0000313" key="2">
    <source>
        <dbReference type="EMBL" id="EJT51291.1"/>
    </source>
</evidence>
<name>J5TK00_TRIAS</name>
<dbReference type="HOGENOM" id="CLU_685472_0_0_1"/>